<comment type="caution">
    <text evidence="2">The sequence shown here is derived from an EMBL/GenBank/DDBJ whole genome shotgun (WGS) entry which is preliminary data.</text>
</comment>
<proteinExistence type="predicted"/>
<feature type="region of interest" description="Disordered" evidence="1">
    <location>
        <begin position="1"/>
        <end position="98"/>
    </location>
</feature>
<dbReference type="Proteomes" id="UP001148838">
    <property type="component" value="Unassembled WGS sequence"/>
</dbReference>
<reference evidence="2 3" key="1">
    <citation type="journal article" date="2022" name="Allergy">
        <title>Genome assembly and annotation of Periplaneta americana reveal a comprehensive cockroach allergen profile.</title>
        <authorList>
            <person name="Wang L."/>
            <person name="Xiong Q."/>
            <person name="Saelim N."/>
            <person name="Wang L."/>
            <person name="Nong W."/>
            <person name="Wan A.T."/>
            <person name="Shi M."/>
            <person name="Liu X."/>
            <person name="Cao Q."/>
            <person name="Hui J.H.L."/>
            <person name="Sookrung N."/>
            <person name="Leung T.F."/>
            <person name="Tungtrongchitr A."/>
            <person name="Tsui S.K.W."/>
        </authorList>
    </citation>
    <scope>NUCLEOTIDE SEQUENCE [LARGE SCALE GENOMIC DNA]</scope>
    <source>
        <strain evidence="2">PWHHKU_190912</strain>
    </source>
</reference>
<sequence>HRSRHYNKTSDSSHSLRSRSSSKGRSRRSSRDRSRDRSRSGDKHSRGHTRSRSRSKERSRRRSRSRSRSKERSRYRSRSVSKNKSNSPVILKQEPSTEEQLRAKLQRAIKAAQSADDQLRQQGLLTGGSIRKEDLHREPVIPMYPGNVLDEINDSSFVQKRFVSSKSIGNQVSTDTPIIDLTEDSVPTVHTVPQVVEDPESIFHTSLSVDPQAKLDKWVKKLFHMRQKAINGEPLA</sequence>
<organism evidence="2 3">
    <name type="scientific">Periplaneta americana</name>
    <name type="common">American cockroach</name>
    <name type="synonym">Blatta americana</name>
    <dbReference type="NCBI Taxonomy" id="6978"/>
    <lineage>
        <taxon>Eukaryota</taxon>
        <taxon>Metazoa</taxon>
        <taxon>Ecdysozoa</taxon>
        <taxon>Arthropoda</taxon>
        <taxon>Hexapoda</taxon>
        <taxon>Insecta</taxon>
        <taxon>Pterygota</taxon>
        <taxon>Neoptera</taxon>
        <taxon>Polyneoptera</taxon>
        <taxon>Dictyoptera</taxon>
        <taxon>Blattodea</taxon>
        <taxon>Blattoidea</taxon>
        <taxon>Blattidae</taxon>
        <taxon>Blattinae</taxon>
        <taxon>Periplaneta</taxon>
    </lineage>
</organism>
<gene>
    <name evidence="2" type="ORF">ANN_12015</name>
</gene>
<feature type="compositionally biased region" description="Basic residues" evidence="1">
    <location>
        <begin position="16"/>
        <end position="28"/>
    </location>
</feature>
<evidence type="ECO:0000256" key="1">
    <source>
        <dbReference type="SAM" id="MobiDB-lite"/>
    </source>
</evidence>
<name>A0ABQ8T6P0_PERAM</name>
<protein>
    <submittedName>
        <fullName evidence="2">Uncharacterized protein</fullName>
    </submittedName>
</protein>
<feature type="compositionally biased region" description="Basic and acidic residues" evidence="1">
    <location>
        <begin position="29"/>
        <end position="44"/>
    </location>
</feature>
<evidence type="ECO:0000313" key="3">
    <source>
        <dbReference type="Proteomes" id="UP001148838"/>
    </source>
</evidence>
<keyword evidence="3" id="KW-1185">Reference proteome</keyword>
<evidence type="ECO:0000313" key="2">
    <source>
        <dbReference type="EMBL" id="KAJ4442149.1"/>
    </source>
</evidence>
<feature type="compositionally biased region" description="Basic residues" evidence="1">
    <location>
        <begin position="45"/>
        <end position="67"/>
    </location>
</feature>
<feature type="non-terminal residue" evidence="2">
    <location>
        <position position="1"/>
    </location>
</feature>
<dbReference type="EMBL" id="JAJSOF020000015">
    <property type="protein sequence ID" value="KAJ4442149.1"/>
    <property type="molecule type" value="Genomic_DNA"/>
</dbReference>
<accession>A0ABQ8T6P0</accession>